<sequence>MTLDQKLPTPFIVEWIPDVLPKSHVGELRIKFEYGHQRNGIIENPFSTHVQSQ</sequence>
<dbReference type="PANTHER" id="PTHR13518">
    <property type="entry name" value="PUTATIVE TREBLE-CLEF ZINC-FINGER C2ORF42 FAMILY MEMBER"/>
    <property type="match status" value="1"/>
</dbReference>
<accession>A0A087UI25</accession>
<dbReference type="EMBL" id="KK119894">
    <property type="protein sequence ID" value="KFM77014.1"/>
    <property type="molecule type" value="Genomic_DNA"/>
</dbReference>
<feature type="non-terminal residue" evidence="1">
    <location>
        <position position="53"/>
    </location>
</feature>
<keyword evidence="2" id="KW-1185">Reference proteome</keyword>
<dbReference type="OrthoDB" id="6506929at2759"/>
<dbReference type="PANTHER" id="PTHR13518:SF1">
    <property type="entry name" value="C2ORF42 HOMOLOG"/>
    <property type="match status" value="1"/>
</dbReference>
<dbReference type="AlphaFoldDB" id="A0A087UI25"/>
<evidence type="ECO:0000313" key="1">
    <source>
        <dbReference type="EMBL" id="KFM77014.1"/>
    </source>
</evidence>
<reference evidence="1 2" key="1">
    <citation type="submission" date="2013-11" db="EMBL/GenBank/DDBJ databases">
        <title>Genome sequencing of Stegodyphus mimosarum.</title>
        <authorList>
            <person name="Bechsgaard J."/>
        </authorList>
    </citation>
    <scope>NUCLEOTIDE SEQUENCE [LARGE SCALE GENOMIC DNA]</scope>
</reference>
<name>A0A087UI25_STEMI</name>
<dbReference type="GO" id="GO:0005634">
    <property type="term" value="C:nucleus"/>
    <property type="evidence" value="ECO:0007669"/>
    <property type="project" value="TreeGrafter"/>
</dbReference>
<organism evidence="1 2">
    <name type="scientific">Stegodyphus mimosarum</name>
    <name type="common">African social velvet spider</name>
    <dbReference type="NCBI Taxonomy" id="407821"/>
    <lineage>
        <taxon>Eukaryota</taxon>
        <taxon>Metazoa</taxon>
        <taxon>Ecdysozoa</taxon>
        <taxon>Arthropoda</taxon>
        <taxon>Chelicerata</taxon>
        <taxon>Arachnida</taxon>
        <taxon>Araneae</taxon>
        <taxon>Araneomorphae</taxon>
        <taxon>Entelegynae</taxon>
        <taxon>Eresoidea</taxon>
        <taxon>Eresidae</taxon>
        <taxon>Stegodyphus</taxon>
    </lineage>
</organism>
<gene>
    <name evidence="1" type="ORF">X975_14456</name>
</gene>
<dbReference type="InterPro" id="IPR026049">
    <property type="entry name" value="C2orf42"/>
</dbReference>
<dbReference type="Proteomes" id="UP000054359">
    <property type="component" value="Unassembled WGS sequence"/>
</dbReference>
<proteinExistence type="predicted"/>
<protein>
    <submittedName>
        <fullName evidence="1">Uncharacterized protein</fullName>
    </submittedName>
</protein>
<evidence type="ECO:0000313" key="2">
    <source>
        <dbReference type="Proteomes" id="UP000054359"/>
    </source>
</evidence>